<dbReference type="InterPro" id="IPR012337">
    <property type="entry name" value="RNaseH-like_sf"/>
</dbReference>
<evidence type="ECO:0000313" key="3">
    <source>
        <dbReference type="EnsemblPlants" id="KRG97592"/>
    </source>
</evidence>
<dbReference type="Gene3D" id="3.30.420.10">
    <property type="entry name" value="Ribonuclease H-like superfamily/Ribonuclease H"/>
    <property type="match status" value="1"/>
</dbReference>
<reference evidence="2 3" key="1">
    <citation type="journal article" date="2010" name="Nature">
        <title>Genome sequence of the palaeopolyploid soybean.</title>
        <authorList>
            <person name="Schmutz J."/>
            <person name="Cannon S.B."/>
            <person name="Schlueter J."/>
            <person name="Ma J."/>
            <person name="Mitros T."/>
            <person name="Nelson W."/>
            <person name="Hyten D.L."/>
            <person name="Song Q."/>
            <person name="Thelen J.J."/>
            <person name="Cheng J."/>
            <person name="Xu D."/>
            <person name="Hellsten U."/>
            <person name="May G.D."/>
            <person name="Yu Y."/>
            <person name="Sakurai T."/>
            <person name="Umezawa T."/>
            <person name="Bhattacharyya M.K."/>
            <person name="Sandhu D."/>
            <person name="Valliyodan B."/>
            <person name="Lindquist E."/>
            <person name="Peto M."/>
            <person name="Grant D."/>
            <person name="Shu S."/>
            <person name="Goodstein D."/>
            <person name="Barry K."/>
            <person name="Futrell-Griggs M."/>
            <person name="Abernathy B."/>
            <person name="Du J."/>
            <person name="Tian Z."/>
            <person name="Zhu L."/>
            <person name="Gill N."/>
            <person name="Joshi T."/>
            <person name="Libault M."/>
            <person name="Sethuraman A."/>
            <person name="Zhang X.-C."/>
            <person name="Shinozaki K."/>
            <person name="Nguyen H.T."/>
            <person name="Wing R.A."/>
            <person name="Cregan P."/>
            <person name="Specht J."/>
            <person name="Grimwood J."/>
            <person name="Rokhsar D."/>
            <person name="Stacey G."/>
            <person name="Shoemaker R.C."/>
            <person name="Jackson S.A."/>
        </authorList>
    </citation>
    <scope>NUCLEOTIDE SEQUENCE</scope>
    <source>
        <strain evidence="3">cv. Williams 82</strain>
        <tissue evidence="2">Callus</tissue>
    </source>
</reference>
<sequence>MLSNEIVHQKGGHNLWRERDSSLVVQSFKNSDLVPWKLKNRWSNCINLTKTMNFLVGHIFREDNTCADILANEAHSYNEFYWWNSLPQFLAVDFNRNRYGYTNDRFN</sequence>
<dbReference type="Proteomes" id="UP000008827">
    <property type="component" value="Chromosome 18"/>
</dbReference>
<dbReference type="InParanoid" id="A0A0R0F4Q3"/>
<reference evidence="2" key="3">
    <citation type="submission" date="2018-07" db="EMBL/GenBank/DDBJ databases">
        <title>WGS assembly of Glycine max.</title>
        <authorList>
            <person name="Schmutz J."/>
            <person name="Cannon S."/>
            <person name="Schlueter J."/>
            <person name="Ma J."/>
            <person name="Mitros T."/>
            <person name="Nelson W."/>
            <person name="Hyten D."/>
            <person name="Song Q."/>
            <person name="Thelen J."/>
            <person name="Cheng J."/>
            <person name="Xu D."/>
            <person name="Hellsten U."/>
            <person name="May G."/>
            <person name="Yu Y."/>
            <person name="Sakurai T."/>
            <person name="Umezawa T."/>
            <person name="Bhattacharyya M."/>
            <person name="Sandhu D."/>
            <person name="Valliyodan B."/>
            <person name="Lindquist E."/>
            <person name="Peto M."/>
            <person name="Grant D."/>
            <person name="Shu S."/>
            <person name="Goodstein D."/>
            <person name="Barry K."/>
            <person name="Futrell-Griggs M."/>
            <person name="Abernathy B."/>
            <person name="Du J."/>
            <person name="Tian Z."/>
            <person name="Zhu L."/>
            <person name="Gill N."/>
            <person name="Joshi T."/>
            <person name="Libault M."/>
            <person name="Sethuraman A."/>
            <person name="Zhang X."/>
            <person name="Shinozaki K."/>
            <person name="Nguyen H."/>
            <person name="Wing R."/>
            <person name="Cregan P."/>
            <person name="Specht J."/>
            <person name="Grimwood J."/>
            <person name="Rokhsar D."/>
            <person name="Stacey G."/>
            <person name="Shoemaker R."/>
            <person name="Jackson S."/>
        </authorList>
    </citation>
    <scope>NUCLEOTIDE SEQUENCE</scope>
    <source>
        <tissue evidence="2">Callus</tissue>
    </source>
</reference>
<dbReference type="InterPro" id="IPR036397">
    <property type="entry name" value="RNaseH_sf"/>
</dbReference>
<proteinExistence type="predicted"/>
<dbReference type="GO" id="GO:0003676">
    <property type="term" value="F:nucleic acid binding"/>
    <property type="evidence" value="ECO:0007669"/>
    <property type="project" value="InterPro"/>
</dbReference>
<feature type="domain" description="RNase H type-1" evidence="1">
    <location>
        <begin position="8"/>
        <end position="74"/>
    </location>
</feature>
<dbReference type="SUPFAM" id="SSF53098">
    <property type="entry name" value="Ribonuclease H-like"/>
    <property type="match status" value="1"/>
</dbReference>
<dbReference type="EnsemblPlants" id="KRG97592">
    <property type="protein sequence ID" value="KRG97592"/>
    <property type="gene ID" value="GLYMA_18G018000"/>
</dbReference>
<name>A0A0R0F4Q3_SOYBN</name>
<dbReference type="OMA" id="FREDNTC"/>
<organism evidence="2">
    <name type="scientific">Glycine max</name>
    <name type="common">Soybean</name>
    <name type="synonym">Glycine hispida</name>
    <dbReference type="NCBI Taxonomy" id="3847"/>
    <lineage>
        <taxon>Eukaryota</taxon>
        <taxon>Viridiplantae</taxon>
        <taxon>Streptophyta</taxon>
        <taxon>Embryophyta</taxon>
        <taxon>Tracheophyta</taxon>
        <taxon>Spermatophyta</taxon>
        <taxon>Magnoliopsida</taxon>
        <taxon>eudicotyledons</taxon>
        <taxon>Gunneridae</taxon>
        <taxon>Pentapetalae</taxon>
        <taxon>rosids</taxon>
        <taxon>fabids</taxon>
        <taxon>Fabales</taxon>
        <taxon>Fabaceae</taxon>
        <taxon>Papilionoideae</taxon>
        <taxon>50 kb inversion clade</taxon>
        <taxon>NPAAA clade</taxon>
        <taxon>indigoferoid/millettioid clade</taxon>
        <taxon>Phaseoleae</taxon>
        <taxon>Glycine</taxon>
        <taxon>Glycine subgen. Soja</taxon>
    </lineage>
</organism>
<dbReference type="InterPro" id="IPR002156">
    <property type="entry name" value="RNaseH_domain"/>
</dbReference>
<keyword evidence="4" id="KW-1185">Reference proteome</keyword>
<protein>
    <recommendedName>
        <fullName evidence="1">RNase H type-1 domain-containing protein</fullName>
    </recommendedName>
</protein>
<evidence type="ECO:0000259" key="1">
    <source>
        <dbReference type="Pfam" id="PF13456"/>
    </source>
</evidence>
<dbReference type="STRING" id="3847.A0A0R0F4Q3"/>
<dbReference type="Pfam" id="PF13456">
    <property type="entry name" value="RVT_3"/>
    <property type="match status" value="1"/>
</dbReference>
<evidence type="ECO:0000313" key="2">
    <source>
        <dbReference type="EMBL" id="KRG97592.1"/>
    </source>
</evidence>
<accession>A0A0R0F4Q3</accession>
<dbReference type="AlphaFoldDB" id="A0A0R0F4Q3"/>
<dbReference type="GO" id="GO:0004523">
    <property type="term" value="F:RNA-DNA hybrid ribonuclease activity"/>
    <property type="evidence" value="ECO:0007669"/>
    <property type="project" value="InterPro"/>
</dbReference>
<dbReference type="Gramene" id="KRG97592">
    <property type="protein sequence ID" value="KRG97592"/>
    <property type="gene ID" value="GLYMA_18G018000"/>
</dbReference>
<dbReference type="EMBL" id="CM000851">
    <property type="protein sequence ID" value="KRG97592.1"/>
    <property type="molecule type" value="Genomic_DNA"/>
</dbReference>
<reference evidence="3" key="2">
    <citation type="submission" date="2018-02" db="UniProtKB">
        <authorList>
            <consortium name="EnsemblPlants"/>
        </authorList>
    </citation>
    <scope>IDENTIFICATION</scope>
    <source>
        <strain evidence="3">Williams 82</strain>
    </source>
</reference>
<evidence type="ECO:0000313" key="4">
    <source>
        <dbReference type="Proteomes" id="UP000008827"/>
    </source>
</evidence>
<gene>
    <name evidence="2" type="ORF">GLYMA_18G018000</name>
</gene>